<dbReference type="EnsemblMetazoa" id="ACUA013542-RA">
    <property type="protein sequence ID" value="ACUA013542-PA"/>
    <property type="gene ID" value="ACUA013542"/>
</dbReference>
<comment type="similarity">
    <text evidence="1">Belongs to the Mu gp47/PBSX XkdT family.</text>
</comment>
<evidence type="ECO:0000259" key="2">
    <source>
        <dbReference type="Pfam" id="PF26078"/>
    </source>
</evidence>
<reference evidence="5" key="1">
    <citation type="submission" date="2013-09" db="EMBL/GenBank/DDBJ databases">
        <title>The Genome Sequence of Anopheles culicifacies species A.</title>
        <authorList>
            <consortium name="The Broad Institute Genomics Platform"/>
            <person name="Neafsey D.E."/>
            <person name="Besansky N."/>
            <person name="Howell P."/>
            <person name="Walton C."/>
            <person name="Young S.K."/>
            <person name="Zeng Q."/>
            <person name="Gargeya S."/>
            <person name="Fitzgerald M."/>
            <person name="Haas B."/>
            <person name="Abouelleil A."/>
            <person name="Allen A.W."/>
            <person name="Alvarado L."/>
            <person name="Arachchi H.M."/>
            <person name="Berlin A.M."/>
            <person name="Chapman S.B."/>
            <person name="Gainer-Dewar J."/>
            <person name="Goldberg J."/>
            <person name="Griggs A."/>
            <person name="Gujja S."/>
            <person name="Hansen M."/>
            <person name="Howarth C."/>
            <person name="Imamovic A."/>
            <person name="Ireland A."/>
            <person name="Larimer J."/>
            <person name="McCowan C."/>
            <person name="Murphy C."/>
            <person name="Pearson M."/>
            <person name="Poon T.W."/>
            <person name="Priest M."/>
            <person name="Roberts A."/>
            <person name="Saif S."/>
            <person name="Shea T."/>
            <person name="Sisk P."/>
            <person name="Sykes S."/>
            <person name="Wortman J."/>
            <person name="Nusbaum C."/>
            <person name="Birren B."/>
        </authorList>
    </citation>
    <scope>NUCLEOTIDE SEQUENCE [LARGE SCALE GENOMIC DNA]</scope>
    <source>
        <strain evidence="5">A-37</strain>
    </source>
</reference>
<evidence type="ECO:0000313" key="4">
    <source>
        <dbReference type="EnsemblMetazoa" id="ACUA013542-PA"/>
    </source>
</evidence>
<sequence>MGAGTVVVRFVRDDDEDPIPGAGEIETVRTHIEAQRPVTAELFMPLTVAKPVAYVISDLQPDTAEIRAAIIAELRDMHVRDAIPGGTLLVSHMREAISIAAGENDHVLVAPAGNVTCLPGELATFGGVTWA</sequence>
<organism evidence="4 5">
    <name type="scientific">Anopheles culicifacies</name>
    <dbReference type="NCBI Taxonomy" id="139723"/>
    <lineage>
        <taxon>Eukaryota</taxon>
        <taxon>Metazoa</taxon>
        <taxon>Ecdysozoa</taxon>
        <taxon>Arthropoda</taxon>
        <taxon>Hexapoda</taxon>
        <taxon>Insecta</taxon>
        <taxon>Pterygota</taxon>
        <taxon>Neoptera</taxon>
        <taxon>Endopterygota</taxon>
        <taxon>Diptera</taxon>
        <taxon>Nematocera</taxon>
        <taxon>Culicoidea</taxon>
        <taxon>Culicidae</taxon>
        <taxon>Anophelinae</taxon>
        <taxon>Anopheles</taxon>
        <taxon>culicifacies species complex</taxon>
    </lineage>
</organism>
<dbReference type="InterPro" id="IPR058531">
    <property type="entry name" value="Baseplate_J_M"/>
</dbReference>
<feature type="domain" description="Baseplate J-like central" evidence="2">
    <location>
        <begin position="1"/>
        <end position="42"/>
    </location>
</feature>
<reference evidence="4" key="2">
    <citation type="submission" date="2020-05" db="UniProtKB">
        <authorList>
            <consortium name="EnsemblMetazoa"/>
        </authorList>
    </citation>
    <scope>IDENTIFICATION</scope>
    <source>
        <strain evidence="4">A-37</strain>
    </source>
</reference>
<dbReference type="PANTHER" id="PTHR37829:SF3">
    <property type="entry name" value="PROTEIN JAYE-RELATED"/>
    <property type="match status" value="1"/>
</dbReference>
<protein>
    <submittedName>
        <fullName evidence="4">Uncharacterized protein</fullName>
    </submittedName>
</protein>
<accession>A0A182MAJ8</accession>
<evidence type="ECO:0000256" key="1">
    <source>
        <dbReference type="ARBA" id="ARBA00038087"/>
    </source>
</evidence>
<dbReference type="Pfam" id="PF26078">
    <property type="entry name" value="Baseplate_J_M"/>
    <property type="match status" value="1"/>
</dbReference>
<dbReference type="AlphaFoldDB" id="A0A182MAJ8"/>
<keyword evidence="5" id="KW-1185">Reference proteome</keyword>
<dbReference type="Pfam" id="PF26079">
    <property type="entry name" value="Baseplate_J_C"/>
    <property type="match status" value="1"/>
</dbReference>
<dbReference type="VEuPathDB" id="VectorBase:ACUA013542"/>
<dbReference type="PANTHER" id="PTHR37829">
    <property type="entry name" value="PHAGE-LIKE ELEMENT PBSX PROTEIN XKDT"/>
    <property type="match status" value="1"/>
</dbReference>
<dbReference type="EMBL" id="AXCM01023519">
    <property type="status" value="NOT_ANNOTATED_CDS"/>
    <property type="molecule type" value="Genomic_DNA"/>
</dbReference>
<proteinExistence type="inferred from homology"/>
<feature type="domain" description="Baseplate J-like C-terminal" evidence="3">
    <location>
        <begin position="59"/>
        <end position="130"/>
    </location>
</feature>
<name>A0A182MAJ8_9DIPT</name>
<dbReference type="InterPro" id="IPR058530">
    <property type="entry name" value="Baseplate_J-like_C"/>
</dbReference>
<evidence type="ECO:0000259" key="3">
    <source>
        <dbReference type="Pfam" id="PF26079"/>
    </source>
</evidence>
<dbReference type="Proteomes" id="UP000075883">
    <property type="component" value="Unassembled WGS sequence"/>
</dbReference>
<evidence type="ECO:0000313" key="5">
    <source>
        <dbReference type="Proteomes" id="UP000075883"/>
    </source>
</evidence>
<dbReference type="InterPro" id="IPR052399">
    <property type="entry name" value="Phage_Baseplate_Assmbl_Protein"/>
</dbReference>